<protein>
    <recommendedName>
        <fullName evidence="1">BAH domain-containing protein</fullName>
    </recommendedName>
</protein>
<dbReference type="InterPro" id="IPR001025">
    <property type="entry name" value="BAH_dom"/>
</dbReference>
<dbReference type="GO" id="GO:0003682">
    <property type="term" value="F:chromatin binding"/>
    <property type="evidence" value="ECO:0007669"/>
    <property type="project" value="InterPro"/>
</dbReference>
<evidence type="ECO:0000313" key="3">
    <source>
        <dbReference type="Proteomes" id="UP000277179"/>
    </source>
</evidence>
<name>A0A3M4Q8L4_9PSED</name>
<gene>
    <name evidence="2" type="ORF">ALP97_02386</name>
</gene>
<dbReference type="EMBL" id="RBRL01000266">
    <property type="protein sequence ID" value="RMQ86815.1"/>
    <property type="molecule type" value="Genomic_DNA"/>
</dbReference>
<evidence type="ECO:0000313" key="2">
    <source>
        <dbReference type="EMBL" id="RMQ86815.1"/>
    </source>
</evidence>
<dbReference type="PROSITE" id="PS51038">
    <property type="entry name" value="BAH"/>
    <property type="match status" value="1"/>
</dbReference>
<reference evidence="2 3" key="1">
    <citation type="submission" date="2018-08" db="EMBL/GenBank/DDBJ databases">
        <title>Recombination of ecologically and evolutionarily significant loci maintains genetic cohesion in the Pseudomonas syringae species complex.</title>
        <authorList>
            <person name="Dillon M."/>
            <person name="Thakur S."/>
            <person name="Almeida R.N.D."/>
            <person name="Weir B.S."/>
            <person name="Guttman D.S."/>
        </authorList>
    </citation>
    <scope>NUCLEOTIDE SEQUENCE [LARGE SCALE GENOMIC DNA]</scope>
    <source>
        <strain evidence="2 3">ICMP 11288</strain>
    </source>
</reference>
<organism evidence="2 3">
    <name type="scientific">Pseudomonas salomonii</name>
    <dbReference type="NCBI Taxonomy" id="191391"/>
    <lineage>
        <taxon>Bacteria</taxon>
        <taxon>Pseudomonadati</taxon>
        <taxon>Pseudomonadota</taxon>
        <taxon>Gammaproteobacteria</taxon>
        <taxon>Pseudomonadales</taxon>
        <taxon>Pseudomonadaceae</taxon>
        <taxon>Pseudomonas</taxon>
    </lineage>
</organism>
<proteinExistence type="predicted"/>
<feature type="domain" description="BAH" evidence="1">
    <location>
        <begin position="57"/>
        <end position="158"/>
    </location>
</feature>
<sequence>MAFDKRTQKFVNGLDSAKSKAMHQVVERALNVIAAESSEPEYTEAFNAAHAVVVEFGEENLADRLLADIPDSISFRQVARLFDFLAWQTDDNGSAMTRIVERWLVEGTDLRKIQIALNLEVYPFADEHEMYRVLSDVAVSLPQVAGRCQLLISARKSR</sequence>
<evidence type="ECO:0000259" key="1">
    <source>
        <dbReference type="PROSITE" id="PS51038"/>
    </source>
</evidence>
<dbReference type="Proteomes" id="UP000277179">
    <property type="component" value="Unassembled WGS sequence"/>
</dbReference>
<dbReference type="AlphaFoldDB" id="A0A3M4Q8L4"/>
<comment type="caution">
    <text evidence="2">The sequence shown here is derived from an EMBL/GenBank/DDBJ whole genome shotgun (WGS) entry which is preliminary data.</text>
</comment>
<accession>A0A3M4Q8L4</accession>